<proteinExistence type="inferred from homology"/>
<dbReference type="InterPro" id="IPR014731">
    <property type="entry name" value="ETF_asu_C"/>
</dbReference>
<protein>
    <recommendedName>
        <fullName evidence="7">Electron transfer flavoprotein subunit alpha</fullName>
    </recommendedName>
</protein>
<evidence type="ECO:0000256" key="1">
    <source>
        <dbReference type="ARBA" id="ARBA00005817"/>
    </source>
</evidence>
<dbReference type="Proteomes" id="UP000051236">
    <property type="component" value="Unassembled WGS sequence"/>
</dbReference>
<evidence type="ECO:0000313" key="6">
    <source>
        <dbReference type="Proteomes" id="UP000051236"/>
    </source>
</evidence>
<evidence type="ECO:0000259" key="4">
    <source>
        <dbReference type="Pfam" id="PF01012"/>
    </source>
</evidence>
<dbReference type="STRING" id="1423734.FC83_GL000248"/>
<dbReference type="PATRIC" id="fig|1423734.3.peg.248"/>
<dbReference type="OrthoDB" id="9770286at2"/>
<dbReference type="Gene3D" id="3.40.50.1220">
    <property type="entry name" value="TPP-binding domain"/>
    <property type="match status" value="1"/>
</dbReference>
<organism evidence="5 6">
    <name type="scientific">Agrilactobacillus composti DSM 18527 = JCM 14202</name>
    <dbReference type="NCBI Taxonomy" id="1423734"/>
    <lineage>
        <taxon>Bacteria</taxon>
        <taxon>Bacillati</taxon>
        <taxon>Bacillota</taxon>
        <taxon>Bacilli</taxon>
        <taxon>Lactobacillales</taxon>
        <taxon>Lactobacillaceae</taxon>
        <taxon>Agrilactobacillus</taxon>
    </lineage>
</organism>
<comment type="similarity">
    <text evidence="1">Belongs to the ETF alpha-subunit/FixB family.</text>
</comment>
<comment type="caution">
    <text evidence="5">The sequence shown here is derived from an EMBL/GenBank/DDBJ whole genome shotgun (WGS) entry which is preliminary data.</text>
</comment>
<dbReference type="GO" id="GO:0009055">
    <property type="term" value="F:electron transfer activity"/>
    <property type="evidence" value="ECO:0007669"/>
    <property type="project" value="InterPro"/>
</dbReference>
<dbReference type="eggNOG" id="COG2025">
    <property type="taxonomic scope" value="Bacteria"/>
</dbReference>
<evidence type="ECO:0008006" key="7">
    <source>
        <dbReference type="Google" id="ProtNLM"/>
    </source>
</evidence>
<dbReference type="SUPFAM" id="SSF52467">
    <property type="entry name" value="DHS-like NAD/FAD-binding domain"/>
    <property type="match status" value="1"/>
</dbReference>
<evidence type="ECO:0000313" key="5">
    <source>
        <dbReference type="EMBL" id="KRM32844.1"/>
    </source>
</evidence>
<dbReference type="InterPro" id="IPR014729">
    <property type="entry name" value="Rossmann-like_a/b/a_fold"/>
</dbReference>
<dbReference type="Pfam" id="PF00766">
    <property type="entry name" value="ETF_alpha"/>
    <property type="match status" value="1"/>
</dbReference>
<sequence>MGQDTIYLVTTTGDTADVEALQAVAQANFPEKQTRLVVFESNADKVENLKTKTANTVDAIDFLAISGLDYPDPNVLGKAFVAYFKNVDTPLILLNSSRFNNAVAARIAAGLTASIVTDIEQPTIDGTNLIVSKKGYSGELKRQVQLDMNGGIVLTVNPLKDPVKLPTDKDTVVQNIASEVVVTLPEDATYTLTTNDQDLNLDNAEVVVAGGRGLKSEAGFKELYQLGKIMNAAVGASRPVVDSGWADSSLMIGQSGKSISPKVYFAFGISGTVQHTIGIENAKCIVAINSDKDAPIFKLADYGIIGDAKAVIQQLVTSKVSN</sequence>
<dbReference type="RefSeq" id="WP_052004793.1">
    <property type="nucleotide sequence ID" value="NZ_AZGA01000066.1"/>
</dbReference>
<dbReference type="AlphaFoldDB" id="X0PS04"/>
<keyword evidence="6" id="KW-1185">Reference proteome</keyword>
<keyword evidence="2" id="KW-0285">Flavoprotein</keyword>
<dbReference type="InterPro" id="IPR001308">
    <property type="entry name" value="ETF_a/FixB"/>
</dbReference>
<keyword evidence="2" id="KW-0274">FAD</keyword>
<dbReference type="Gene3D" id="3.40.50.620">
    <property type="entry name" value="HUPs"/>
    <property type="match status" value="1"/>
</dbReference>
<accession>X0PS04</accession>
<feature type="binding site" evidence="2">
    <location>
        <position position="289"/>
    </location>
    <ligand>
        <name>FAD</name>
        <dbReference type="ChEBI" id="CHEBI:57692"/>
    </ligand>
</feature>
<comment type="cofactor">
    <cofactor evidence="2">
        <name>FAD</name>
        <dbReference type="ChEBI" id="CHEBI:57692"/>
    </cofactor>
    <text evidence="2">Binds 1 FAD per dimer.</text>
</comment>
<feature type="binding site" evidence="2">
    <location>
        <begin position="237"/>
        <end position="238"/>
    </location>
    <ligand>
        <name>FAD</name>
        <dbReference type="ChEBI" id="CHEBI:57692"/>
    </ligand>
</feature>
<dbReference type="PANTHER" id="PTHR43153:SF1">
    <property type="entry name" value="ELECTRON TRANSFER FLAVOPROTEIN SUBUNIT ALPHA, MITOCHONDRIAL"/>
    <property type="match status" value="1"/>
</dbReference>
<name>X0PS04_9LACO</name>
<evidence type="ECO:0000259" key="3">
    <source>
        <dbReference type="Pfam" id="PF00766"/>
    </source>
</evidence>
<dbReference type="GO" id="GO:0033539">
    <property type="term" value="P:fatty acid beta-oxidation using acyl-CoA dehydrogenase"/>
    <property type="evidence" value="ECO:0007669"/>
    <property type="project" value="TreeGrafter"/>
</dbReference>
<dbReference type="GO" id="GO:0050660">
    <property type="term" value="F:flavin adenine dinucleotide binding"/>
    <property type="evidence" value="ECO:0007669"/>
    <property type="project" value="InterPro"/>
</dbReference>
<feature type="domain" description="Electron transfer flavoprotein alpha/beta-subunit N-terminal" evidence="4">
    <location>
        <begin position="18"/>
        <end position="158"/>
    </location>
</feature>
<feature type="binding site" evidence="2">
    <location>
        <begin position="268"/>
        <end position="275"/>
    </location>
    <ligand>
        <name>FAD</name>
        <dbReference type="ChEBI" id="CHEBI:57692"/>
    </ligand>
</feature>
<evidence type="ECO:0000256" key="2">
    <source>
        <dbReference type="PIRSR" id="PIRSR000089-1"/>
    </source>
</evidence>
<dbReference type="PANTHER" id="PTHR43153">
    <property type="entry name" value="ELECTRON TRANSFER FLAVOPROTEIN ALPHA"/>
    <property type="match status" value="1"/>
</dbReference>
<reference evidence="5 6" key="1">
    <citation type="journal article" date="2015" name="Genome Announc.">
        <title>Expanding the biotechnology potential of lactobacilli through comparative genomics of 213 strains and associated genera.</title>
        <authorList>
            <person name="Sun Z."/>
            <person name="Harris H.M."/>
            <person name="McCann A."/>
            <person name="Guo C."/>
            <person name="Argimon S."/>
            <person name="Zhang W."/>
            <person name="Yang X."/>
            <person name="Jeffery I.B."/>
            <person name="Cooney J.C."/>
            <person name="Kagawa T.F."/>
            <person name="Liu W."/>
            <person name="Song Y."/>
            <person name="Salvetti E."/>
            <person name="Wrobel A."/>
            <person name="Rasinkangas P."/>
            <person name="Parkhill J."/>
            <person name="Rea M.C."/>
            <person name="O'Sullivan O."/>
            <person name="Ritari J."/>
            <person name="Douillard F.P."/>
            <person name="Paul Ross R."/>
            <person name="Yang R."/>
            <person name="Briner A.E."/>
            <person name="Felis G.E."/>
            <person name="de Vos W.M."/>
            <person name="Barrangou R."/>
            <person name="Klaenhammer T.R."/>
            <person name="Caufield P.W."/>
            <person name="Cui Y."/>
            <person name="Zhang H."/>
            <person name="O'Toole P.W."/>
        </authorList>
    </citation>
    <scope>NUCLEOTIDE SEQUENCE [LARGE SCALE GENOMIC DNA]</scope>
    <source>
        <strain evidence="5 6">DSM 18527</strain>
    </source>
</reference>
<dbReference type="PIRSF" id="PIRSF000089">
    <property type="entry name" value="Electra_flavoP_a"/>
    <property type="match status" value="1"/>
</dbReference>
<feature type="domain" description="Electron transfer flavoprotein alpha subunit C-terminal" evidence="3">
    <location>
        <begin position="200"/>
        <end position="280"/>
    </location>
</feature>
<dbReference type="EMBL" id="AZGA01000066">
    <property type="protein sequence ID" value="KRM32844.1"/>
    <property type="molecule type" value="Genomic_DNA"/>
</dbReference>
<feature type="binding site" evidence="2">
    <location>
        <position position="212"/>
    </location>
    <ligand>
        <name>FAD</name>
        <dbReference type="ChEBI" id="CHEBI:57692"/>
    </ligand>
</feature>
<dbReference type="InterPro" id="IPR029035">
    <property type="entry name" value="DHS-like_NAD/FAD-binding_dom"/>
</dbReference>
<dbReference type="SUPFAM" id="SSF52402">
    <property type="entry name" value="Adenine nucleotide alpha hydrolases-like"/>
    <property type="match status" value="1"/>
</dbReference>
<gene>
    <name evidence="5" type="ORF">FC83_GL000248</name>
</gene>
<dbReference type="Pfam" id="PF01012">
    <property type="entry name" value="ETF"/>
    <property type="match status" value="1"/>
</dbReference>
<dbReference type="InterPro" id="IPR014730">
    <property type="entry name" value="ETF_a/b_N"/>
</dbReference>